<evidence type="ECO:0000313" key="1">
    <source>
        <dbReference type="EMBL" id="KAJ9104749.1"/>
    </source>
</evidence>
<keyword evidence="2" id="KW-1185">Reference proteome</keyword>
<comment type="caution">
    <text evidence="1">The sequence shown here is derived from an EMBL/GenBank/DDBJ whole genome shotgun (WGS) entry which is preliminary data.</text>
</comment>
<evidence type="ECO:0000313" key="2">
    <source>
        <dbReference type="Proteomes" id="UP001241377"/>
    </source>
</evidence>
<gene>
    <name evidence="1" type="ORF">QFC19_003890</name>
</gene>
<proteinExistence type="predicted"/>
<dbReference type="EMBL" id="JASBWR010000039">
    <property type="protein sequence ID" value="KAJ9104749.1"/>
    <property type="molecule type" value="Genomic_DNA"/>
</dbReference>
<reference evidence="1" key="1">
    <citation type="submission" date="2023-04" db="EMBL/GenBank/DDBJ databases">
        <title>Draft Genome sequencing of Naganishia species isolated from polar environments using Oxford Nanopore Technology.</title>
        <authorList>
            <person name="Leo P."/>
            <person name="Venkateswaran K."/>
        </authorList>
    </citation>
    <scope>NUCLEOTIDE SEQUENCE</scope>
    <source>
        <strain evidence="1">MNA-CCFEE 5261</strain>
    </source>
</reference>
<sequence length="429" mass="48515">MSPITAKSNPPFRAEHIGSLLRPAELLQHRYAVFADKTATPESLIPVEQAAIKDIVRVQQDCGFHAITNGEFSRHQFWGTFFETLNGMEEVNLREGGYDQSIFRMYAPDVKSFMHDKKVPNQVTVAVSKVVHTGTSSYLPEFEYMKTLVPKEEWKNIKITLASPSWYHFRYGPNKAYAPGVYANDDEYFADVAKAYQTELKILYDAGVRNVQVDDPNLAYFCSEAMLEGWKADKENFQSADEQFAAYIKFYNACFQVSETAFFHVLDSCLTLNIIEQRPDDMHLGIHLCRGNYIGGRHFSEGAYDRIARQLFTDLDADTFYLEYDTARAGGFEPLKYLPLSKNVVLGVVTSKHGALEDQQEMVDRVYKAAEYVAQGNNISKEEALMVLCVSPQCGFGSHAEGNPISHEDMVKKLKLVRAIADQVWPGQP</sequence>
<name>A0ACC2W0B0_9TREE</name>
<dbReference type="Proteomes" id="UP001241377">
    <property type="component" value="Unassembled WGS sequence"/>
</dbReference>
<accession>A0ACC2W0B0</accession>
<organism evidence="1 2">
    <name type="scientific">Naganishia cerealis</name>
    <dbReference type="NCBI Taxonomy" id="610337"/>
    <lineage>
        <taxon>Eukaryota</taxon>
        <taxon>Fungi</taxon>
        <taxon>Dikarya</taxon>
        <taxon>Basidiomycota</taxon>
        <taxon>Agaricomycotina</taxon>
        <taxon>Tremellomycetes</taxon>
        <taxon>Filobasidiales</taxon>
        <taxon>Filobasidiaceae</taxon>
        <taxon>Naganishia</taxon>
    </lineage>
</organism>
<protein>
    <submittedName>
        <fullName evidence="1">Uncharacterized protein</fullName>
    </submittedName>
</protein>